<evidence type="ECO:0000313" key="2">
    <source>
        <dbReference type="Proteomes" id="UP001461498"/>
    </source>
</evidence>
<organism evidence="1 2">
    <name type="scientific">Rhynocoris fuscipes</name>
    <dbReference type="NCBI Taxonomy" id="488301"/>
    <lineage>
        <taxon>Eukaryota</taxon>
        <taxon>Metazoa</taxon>
        <taxon>Ecdysozoa</taxon>
        <taxon>Arthropoda</taxon>
        <taxon>Hexapoda</taxon>
        <taxon>Insecta</taxon>
        <taxon>Pterygota</taxon>
        <taxon>Neoptera</taxon>
        <taxon>Paraneoptera</taxon>
        <taxon>Hemiptera</taxon>
        <taxon>Heteroptera</taxon>
        <taxon>Panheteroptera</taxon>
        <taxon>Cimicomorpha</taxon>
        <taxon>Reduviidae</taxon>
        <taxon>Harpactorinae</taxon>
        <taxon>Harpactorini</taxon>
        <taxon>Rhynocoris</taxon>
    </lineage>
</organism>
<protein>
    <submittedName>
        <fullName evidence="1">Uncharacterized protein</fullName>
    </submittedName>
</protein>
<reference evidence="1 2" key="1">
    <citation type="submission" date="2022-12" db="EMBL/GenBank/DDBJ databases">
        <title>Chromosome-level genome assembly of true bugs.</title>
        <authorList>
            <person name="Ma L."/>
            <person name="Li H."/>
        </authorList>
    </citation>
    <scope>NUCLEOTIDE SEQUENCE [LARGE SCALE GENOMIC DNA]</scope>
    <source>
        <strain evidence="1">Lab_2022b</strain>
    </source>
</reference>
<name>A0AAW1CTR2_9HEMI</name>
<proteinExistence type="predicted"/>
<sequence>MGQKGSKRDEAYFTEYEYLRLADLFRIDKNNLSTANADTFRAVWSQFMETSLMETWIQYFIRNEFHYHFHVTFDLGRLSLLYKGQTSPFMDVKSQAIMRVILGTSATDRVLAVNHSRVIEYFRDVITSYMRCVEVIRHTNYVKWRAIGCTAEDIPRIQMISYFLSNLSVTDGQVTELDLEMWLRDRVFVDDVLGTLLDFSFSFNQLDDNYHTVIPFPLTNQATIIDIAHVLFLNAHLTTMLKRNWAVC</sequence>
<comment type="caution">
    <text evidence="1">The sequence shown here is derived from an EMBL/GenBank/DDBJ whole genome shotgun (WGS) entry which is preliminary data.</text>
</comment>
<accession>A0AAW1CTR2</accession>
<gene>
    <name evidence="1" type="ORF">O3M35_002867</name>
</gene>
<keyword evidence="2" id="KW-1185">Reference proteome</keyword>
<evidence type="ECO:0000313" key="1">
    <source>
        <dbReference type="EMBL" id="KAK9499932.1"/>
    </source>
</evidence>
<dbReference type="EMBL" id="JAPXFL010000011">
    <property type="protein sequence ID" value="KAK9499932.1"/>
    <property type="molecule type" value="Genomic_DNA"/>
</dbReference>
<dbReference type="AlphaFoldDB" id="A0AAW1CTR2"/>
<dbReference type="Proteomes" id="UP001461498">
    <property type="component" value="Unassembled WGS sequence"/>
</dbReference>